<evidence type="ECO:0000256" key="3">
    <source>
        <dbReference type="ARBA" id="ARBA00023002"/>
    </source>
</evidence>
<reference evidence="8" key="1">
    <citation type="submission" date="2020-11" db="EMBL/GenBank/DDBJ databases">
        <authorList>
            <consortium name="DOE Joint Genome Institute"/>
            <person name="Ahrendt S."/>
            <person name="Riley R."/>
            <person name="Andreopoulos W."/>
            <person name="Labutti K."/>
            <person name="Pangilinan J."/>
            <person name="Ruiz-Duenas F.J."/>
            <person name="Barrasa J.M."/>
            <person name="Sanchez-Garcia M."/>
            <person name="Camarero S."/>
            <person name="Miyauchi S."/>
            <person name="Serrano A."/>
            <person name="Linde D."/>
            <person name="Babiker R."/>
            <person name="Drula E."/>
            <person name="Ayuso-Fernandez I."/>
            <person name="Pacheco R."/>
            <person name="Padilla G."/>
            <person name="Ferreira P."/>
            <person name="Barriuso J."/>
            <person name="Kellner H."/>
            <person name="Castanera R."/>
            <person name="Alfaro M."/>
            <person name="Ramirez L."/>
            <person name="Pisabarro A.G."/>
            <person name="Kuo A."/>
            <person name="Tritt A."/>
            <person name="Lipzen A."/>
            <person name="He G."/>
            <person name="Yan M."/>
            <person name="Ng V."/>
            <person name="Cullen D."/>
            <person name="Martin F."/>
            <person name="Rosso M.-N."/>
            <person name="Henrissat B."/>
            <person name="Hibbett D."/>
            <person name="Martinez A.T."/>
            <person name="Grigoriev I.V."/>
        </authorList>
    </citation>
    <scope>NUCLEOTIDE SEQUENCE</scope>
    <source>
        <strain evidence="8">CIRM-BRFM 674</strain>
    </source>
</reference>
<feature type="binding site" evidence="5">
    <location>
        <position position="115"/>
    </location>
    <ligand>
        <name>substrate</name>
    </ligand>
</feature>
<dbReference type="InterPro" id="IPR036812">
    <property type="entry name" value="NAD(P)_OxRdtase_dom_sf"/>
</dbReference>
<comment type="caution">
    <text evidence="8">The sequence shown here is derived from an EMBL/GenBank/DDBJ whole genome shotgun (WGS) entry which is preliminary data.</text>
</comment>
<dbReference type="PANTHER" id="PTHR43827:SF3">
    <property type="entry name" value="NADP-DEPENDENT OXIDOREDUCTASE DOMAIN-CONTAINING PROTEIN"/>
    <property type="match status" value="1"/>
</dbReference>
<name>A0A9P6CY35_9AGAR</name>
<dbReference type="SUPFAM" id="SSF51430">
    <property type="entry name" value="NAD(P)-linked oxidoreductase"/>
    <property type="match status" value="1"/>
</dbReference>
<evidence type="ECO:0000313" key="9">
    <source>
        <dbReference type="Proteomes" id="UP000807469"/>
    </source>
</evidence>
<evidence type="ECO:0000256" key="2">
    <source>
        <dbReference type="ARBA" id="ARBA00022857"/>
    </source>
</evidence>
<dbReference type="PIRSF" id="PIRSF000097">
    <property type="entry name" value="AKR"/>
    <property type="match status" value="1"/>
</dbReference>
<dbReference type="InterPro" id="IPR023210">
    <property type="entry name" value="NADP_OxRdtase_dom"/>
</dbReference>
<dbReference type="GO" id="GO:0016616">
    <property type="term" value="F:oxidoreductase activity, acting on the CH-OH group of donors, NAD or NADP as acceptor"/>
    <property type="evidence" value="ECO:0007669"/>
    <property type="project" value="UniProtKB-ARBA"/>
</dbReference>
<evidence type="ECO:0000259" key="7">
    <source>
        <dbReference type="Pfam" id="PF00248"/>
    </source>
</evidence>
<dbReference type="InterPro" id="IPR044494">
    <property type="entry name" value="AKR3C2/3"/>
</dbReference>
<dbReference type="Proteomes" id="UP000807469">
    <property type="component" value="Unassembled WGS sequence"/>
</dbReference>
<evidence type="ECO:0000256" key="6">
    <source>
        <dbReference type="PIRSR" id="PIRSR000097-3"/>
    </source>
</evidence>
<organism evidence="8 9">
    <name type="scientific">Pholiota conissans</name>
    <dbReference type="NCBI Taxonomy" id="109636"/>
    <lineage>
        <taxon>Eukaryota</taxon>
        <taxon>Fungi</taxon>
        <taxon>Dikarya</taxon>
        <taxon>Basidiomycota</taxon>
        <taxon>Agaricomycotina</taxon>
        <taxon>Agaricomycetes</taxon>
        <taxon>Agaricomycetidae</taxon>
        <taxon>Agaricales</taxon>
        <taxon>Agaricineae</taxon>
        <taxon>Strophariaceae</taxon>
        <taxon>Pholiota</taxon>
    </lineage>
</organism>
<dbReference type="OrthoDB" id="416253at2759"/>
<keyword evidence="3" id="KW-0560">Oxidoreductase</keyword>
<dbReference type="PANTHER" id="PTHR43827">
    <property type="entry name" value="2,5-DIKETO-D-GLUCONIC ACID REDUCTASE"/>
    <property type="match status" value="1"/>
</dbReference>
<evidence type="ECO:0000256" key="1">
    <source>
        <dbReference type="ARBA" id="ARBA00007905"/>
    </source>
</evidence>
<keyword evidence="9" id="KW-1185">Reference proteome</keyword>
<dbReference type="GO" id="GO:0016652">
    <property type="term" value="F:oxidoreductase activity, acting on NAD(P)H as acceptor"/>
    <property type="evidence" value="ECO:0007669"/>
    <property type="project" value="InterPro"/>
</dbReference>
<comment type="similarity">
    <text evidence="1">Belongs to the aldo/keto reductase family.</text>
</comment>
<dbReference type="Pfam" id="PF00248">
    <property type="entry name" value="Aldo_ket_red"/>
    <property type="match status" value="1"/>
</dbReference>
<keyword evidence="2" id="KW-0521">NADP</keyword>
<proteinExistence type="inferred from homology"/>
<dbReference type="Gene3D" id="3.20.20.100">
    <property type="entry name" value="NADP-dependent oxidoreductase domain"/>
    <property type="match status" value="1"/>
</dbReference>
<feature type="domain" description="NADP-dependent oxidoreductase" evidence="7">
    <location>
        <begin position="30"/>
        <end position="205"/>
    </location>
</feature>
<feature type="site" description="Lowers pKa of active site Tyr" evidence="6">
    <location>
        <position position="79"/>
    </location>
</feature>
<dbReference type="InterPro" id="IPR020471">
    <property type="entry name" value="AKR"/>
</dbReference>
<dbReference type="PRINTS" id="PR00069">
    <property type="entry name" value="ALDKETRDTASE"/>
</dbReference>
<evidence type="ECO:0000313" key="8">
    <source>
        <dbReference type="EMBL" id="KAF9477115.1"/>
    </source>
</evidence>
<dbReference type="AlphaFoldDB" id="A0A9P6CY35"/>
<protein>
    <submittedName>
        <fullName evidence="8">Conjugated polyketone reductase C1</fullName>
    </submittedName>
</protein>
<gene>
    <name evidence="8" type="ORF">BDN70DRAFT_881537</name>
</gene>
<accession>A0A9P6CY35</accession>
<dbReference type="EMBL" id="MU155271">
    <property type="protein sequence ID" value="KAF9477115.1"/>
    <property type="molecule type" value="Genomic_DNA"/>
</dbReference>
<dbReference type="CDD" id="cd19120">
    <property type="entry name" value="AKR_AKR3C2-3"/>
    <property type="match status" value="1"/>
</dbReference>
<sequence>MTNNSTLSFPLLDGTRIPWLGWGNGTGDASKTAIESGKLALENGIHHLDTAQNYNNEQETGEAIRQSSIPREEVYVTSKLSGLPRRVHVPFDEIRSSIQGSLDKLGLIPNLYLIHSPYVAERGNLKAVWQILENLKDEGKLHSIGVSNFRPQDLEAILDGAKYKPVVNQIEYHPYVLTHLEPLLALHKQHGILTQSFGALTPLLRHPTGGPLKPILERIAARIAQDTGKPIDAAIVLLLWTRAQGVCVVTASGNPERIKRLGEVAVMPDLLTEDEVDEISRVGRGIQFRYYNGQMEEDFPLPDLPSQ</sequence>
<feature type="active site" description="Proton donor" evidence="4">
    <location>
        <position position="54"/>
    </location>
</feature>
<evidence type="ECO:0000256" key="5">
    <source>
        <dbReference type="PIRSR" id="PIRSR000097-2"/>
    </source>
</evidence>
<evidence type="ECO:0000256" key="4">
    <source>
        <dbReference type="PIRSR" id="PIRSR000097-1"/>
    </source>
</evidence>